<dbReference type="InterPro" id="IPR003603">
    <property type="entry name" value="U2A'_phosphoprotein32A_C"/>
</dbReference>
<dbReference type="SUPFAM" id="SSF52058">
    <property type="entry name" value="L domain-like"/>
    <property type="match status" value="1"/>
</dbReference>
<comment type="subcellular location">
    <subcellularLocation>
        <location evidence="1">Nucleus</location>
    </subcellularLocation>
</comment>
<evidence type="ECO:0000256" key="2">
    <source>
        <dbReference type="ARBA" id="ARBA00022614"/>
    </source>
</evidence>
<organism evidence="9">
    <name type="scientific">Guillardia theta (strain CCMP2712)</name>
    <name type="common">Cryptophyte</name>
    <dbReference type="NCBI Taxonomy" id="905079"/>
    <lineage>
        <taxon>Eukaryota</taxon>
        <taxon>Cryptophyceae</taxon>
        <taxon>Pyrenomonadales</taxon>
        <taxon>Geminigeraceae</taxon>
        <taxon>Guillardia</taxon>
    </lineage>
</organism>
<sequence length="212" mass="24206">MRITPDLVICSPQFTNPLREREIKLRAYKIPAIENLGSTQDQFDTIDLSDNEIRKLENFPLLKRLKTLLISNNLIFRIGDDLKDCLPNLHTLMLANNNIVNLQDLNPLCNLPALRRLCLIENNVTKQPNYRLYVINLLPKLLVLDFQKVKTKEREEAKKLFADGMNGVQVTSSQPNKEKITAIKAAIENAKTLEEVNRLEAKLKSEGGMDLD</sequence>
<dbReference type="InterPro" id="IPR044640">
    <property type="entry name" value="RU2A"/>
</dbReference>
<evidence type="ECO:0000259" key="8">
    <source>
        <dbReference type="SMART" id="SM00446"/>
    </source>
</evidence>
<evidence type="ECO:0000256" key="6">
    <source>
        <dbReference type="ARBA" id="ARBA00023242"/>
    </source>
</evidence>
<dbReference type="Gene3D" id="3.80.10.10">
    <property type="entry name" value="Ribonuclease Inhibitor"/>
    <property type="match status" value="1"/>
</dbReference>
<evidence type="ECO:0000313" key="11">
    <source>
        <dbReference type="Proteomes" id="UP000011087"/>
    </source>
</evidence>
<comment type="similarity">
    <text evidence="7">Belongs to the U2 small nuclear ribonucleoprotein A family.</text>
</comment>
<keyword evidence="11" id="KW-1185">Reference proteome</keyword>
<reference evidence="9 11" key="1">
    <citation type="journal article" date="2012" name="Nature">
        <title>Algal genomes reveal evolutionary mosaicism and the fate of nucleomorphs.</title>
        <authorList>
            <consortium name="DOE Joint Genome Institute"/>
            <person name="Curtis B.A."/>
            <person name="Tanifuji G."/>
            <person name="Burki F."/>
            <person name="Gruber A."/>
            <person name="Irimia M."/>
            <person name="Maruyama S."/>
            <person name="Arias M.C."/>
            <person name="Ball S.G."/>
            <person name="Gile G.H."/>
            <person name="Hirakawa Y."/>
            <person name="Hopkins J.F."/>
            <person name="Kuo A."/>
            <person name="Rensing S.A."/>
            <person name="Schmutz J."/>
            <person name="Symeonidi A."/>
            <person name="Elias M."/>
            <person name="Eveleigh R.J."/>
            <person name="Herman E.K."/>
            <person name="Klute M.J."/>
            <person name="Nakayama T."/>
            <person name="Obornik M."/>
            <person name="Reyes-Prieto A."/>
            <person name="Armbrust E.V."/>
            <person name="Aves S.J."/>
            <person name="Beiko R.G."/>
            <person name="Coutinho P."/>
            <person name="Dacks J.B."/>
            <person name="Durnford D.G."/>
            <person name="Fast N.M."/>
            <person name="Green B.R."/>
            <person name="Grisdale C.J."/>
            <person name="Hempel F."/>
            <person name="Henrissat B."/>
            <person name="Hoppner M.P."/>
            <person name="Ishida K."/>
            <person name="Kim E."/>
            <person name="Koreny L."/>
            <person name="Kroth P.G."/>
            <person name="Liu Y."/>
            <person name="Malik S.B."/>
            <person name="Maier U.G."/>
            <person name="McRose D."/>
            <person name="Mock T."/>
            <person name="Neilson J.A."/>
            <person name="Onodera N.T."/>
            <person name="Poole A.M."/>
            <person name="Pritham E.J."/>
            <person name="Richards T.A."/>
            <person name="Rocap G."/>
            <person name="Roy S.W."/>
            <person name="Sarai C."/>
            <person name="Schaack S."/>
            <person name="Shirato S."/>
            <person name="Slamovits C.H."/>
            <person name="Spencer D.F."/>
            <person name="Suzuki S."/>
            <person name="Worden A.Z."/>
            <person name="Zauner S."/>
            <person name="Barry K."/>
            <person name="Bell C."/>
            <person name="Bharti A.K."/>
            <person name="Crow J.A."/>
            <person name="Grimwood J."/>
            <person name="Kramer R."/>
            <person name="Lindquist E."/>
            <person name="Lucas S."/>
            <person name="Salamov A."/>
            <person name="McFadden G.I."/>
            <person name="Lane C.E."/>
            <person name="Keeling P.J."/>
            <person name="Gray M.W."/>
            <person name="Grigoriev I.V."/>
            <person name="Archibald J.M."/>
        </authorList>
    </citation>
    <scope>NUCLEOTIDE SEQUENCE</scope>
    <source>
        <strain evidence="9 11">CCMP2712</strain>
    </source>
</reference>
<dbReference type="PROSITE" id="PS51450">
    <property type="entry name" value="LRR"/>
    <property type="match status" value="2"/>
</dbReference>
<dbReference type="PANTHER" id="PTHR10552">
    <property type="entry name" value="U2 SMALL NUCLEAR RIBONUCLEOPROTEIN A"/>
    <property type="match status" value="1"/>
</dbReference>
<dbReference type="PANTHER" id="PTHR10552:SF6">
    <property type="entry name" value="U2 SMALL NUCLEAR RIBONUCLEOPROTEIN A"/>
    <property type="match status" value="1"/>
</dbReference>
<keyword evidence="5" id="KW-0508">mRNA splicing</keyword>
<feature type="domain" description="U2A'/phosphoprotein 32 family A C-terminal" evidence="8">
    <location>
        <begin position="127"/>
        <end position="145"/>
    </location>
</feature>
<evidence type="ECO:0000256" key="1">
    <source>
        <dbReference type="ARBA" id="ARBA00004123"/>
    </source>
</evidence>
<dbReference type="STRING" id="905079.L1ICD6"/>
<reference evidence="10" key="3">
    <citation type="submission" date="2015-06" db="UniProtKB">
        <authorList>
            <consortium name="EnsemblProtists"/>
        </authorList>
    </citation>
    <scope>IDENTIFICATION</scope>
</reference>
<dbReference type="AlphaFoldDB" id="L1ICD6"/>
<dbReference type="Pfam" id="PF14580">
    <property type="entry name" value="LRR_9"/>
    <property type="match status" value="1"/>
</dbReference>
<gene>
    <name evidence="9" type="ORF">GUITHDRAFT_160273</name>
</gene>
<keyword evidence="6" id="KW-0539">Nucleus</keyword>
<dbReference type="GeneID" id="17290495"/>
<dbReference type="OrthoDB" id="433501at2759"/>
<name>L1ICD6_GUITC</name>
<dbReference type="GO" id="GO:0030620">
    <property type="term" value="F:U2 snRNA binding"/>
    <property type="evidence" value="ECO:0007669"/>
    <property type="project" value="InterPro"/>
</dbReference>
<dbReference type="InterPro" id="IPR001611">
    <property type="entry name" value="Leu-rich_rpt"/>
</dbReference>
<accession>L1ICD6</accession>
<keyword evidence="3" id="KW-0507">mRNA processing</keyword>
<keyword evidence="4" id="KW-0677">Repeat</keyword>
<evidence type="ECO:0000256" key="5">
    <source>
        <dbReference type="ARBA" id="ARBA00023187"/>
    </source>
</evidence>
<keyword evidence="3" id="KW-0747">Spliceosome</keyword>
<proteinExistence type="inferred from homology"/>
<dbReference type="PaxDb" id="55529-EKX33752"/>
<dbReference type="SMART" id="SM00446">
    <property type="entry name" value="LRRcap"/>
    <property type="match status" value="1"/>
</dbReference>
<evidence type="ECO:0000313" key="10">
    <source>
        <dbReference type="EnsemblProtists" id="EKX33752"/>
    </source>
</evidence>
<dbReference type="InterPro" id="IPR032675">
    <property type="entry name" value="LRR_dom_sf"/>
</dbReference>
<dbReference type="OMA" id="PNYREYM"/>
<dbReference type="KEGG" id="gtt:GUITHDRAFT_160273"/>
<dbReference type="FunFam" id="3.80.10.10:FF:000026">
    <property type="entry name" value="U2 small nuclear ribonucleoprotein A"/>
    <property type="match status" value="1"/>
</dbReference>
<evidence type="ECO:0000256" key="7">
    <source>
        <dbReference type="ARBA" id="ARBA00024196"/>
    </source>
</evidence>
<dbReference type="RefSeq" id="XP_005820732.1">
    <property type="nucleotide sequence ID" value="XM_005820675.1"/>
</dbReference>
<dbReference type="EnsemblProtists" id="EKX33752">
    <property type="protein sequence ID" value="EKX33752"/>
    <property type="gene ID" value="GUITHDRAFT_160273"/>
</dbReference>
<dbReference type="EMBL" id="JH993130">
    <property type="protein sequence ID" value="EKX33752.1"/>
    <property type="molecule type" value="Genomic_DNA"/>
</dbReference>
<protein>
    <recommendedName>
        <fullName evidence="8">U2A'/phosphoprotein 32 family A C-terminal domain-containing protein</fullName>
    </recommendedName>
</protein>
<reference evidence="11" key="2">
    <citation type="submission" date="2012-11" db="EMBL/GenBank/DDBJ databases">
        <authorList>
            <person name="Kuo A."/>
            <person name="Curtis B.A."/>
            <person name="Tanifuji G."/>
            <person name="Burki F."/>
            <person name="Gruber A."/>
            <person name="Irimia M."/>
            <person name="Maruyama S."/>
            <person name="Arias M.C."/>
            <person name="Ball S.G."/>
            <person name="Gile G.H."/>
            <person name="Hirakawa Y."/>
            <person name="Hopkins J.F."/>
            <person name="Rensing S.A."/>
            <person name="Schmutz J."/>
            <person name="Symeonidi A."/>
            <person name="Elias M."/>
            <person name="Eveleigh R.J."/>
            <person name="Herman E.K."/>
            <person name="Klute M.J."/>
            <person name="Nakayama T."/>
            <person name="Obornik M."/>
            <person name="Reyes-Prieto A."/>
            <person name="Armbrust E.V."/>
            <person name="Aves S.J."/>
            <person name="Beiko R.G."/>
            <person name="Coutinho P."/>
            <person name="Dacks J.B."/>
            <person name="Durnford D.G."/>
            <person name="Fast N.M."/>
            <person name="Green B.R."/>
            <person name="Grisdale C."/>
            <person name="Hempe F."/>
            <person name="Henrissat B."/>
            <person name="Hoppner M.P."/>
            <person name="Ishida K.-I."/>
            <person name="Kim E."/>
            <person name="Koreny L."/>
            <person name="Kroth P.G."/>
            <person name="Liu Y."/>
            <person name="Malik S.-B."/>
            <person name="Maier U.G."/>
            <person name="McRose D."/>
            <person name="Mock T."/>
            <person name="Neilson J.A."/>
            <person name="Onodera N.T."/>
            <person name="Poole A.M."/>
            <person name="Pritham E.J."/>
            <person name="Richards T.A."/>
            <person name="Rocap G."/>
            <person name="Roy S.W."/>
            <person name="Sarai C."/>
            <person name="Schaack S."/>
            <person name="Shirato S."/>
            <person name="Slamovits C.H."/>
            <person name="Spencer D.F."/>
            <person name="Suzuki S."/>
            <person name="Worden A.Z."/>
            <person name="Zauner S."/>
            <person name="Barry K."/>
            <person name="Bell C."/>
            <person name="Bharti A.K."/>
            <person name="Crow J.A."/>
            <person name="Grimwood J."/>
            <person name="Kramer R."/>
            <person name="Lindquist E."/>
            <person name="Lucas S."/>
            <person name="Salamov A."/>
            <person name="McFadden G.I."/>
            <person name="Lane C.E."/>
            <person name="Keeling P.J."/>
            <person name="Gray M.W."/>
            <person name="Grigoriev I.V."/>
            <person name="Archibald J.M."/>
        </authorList>
    </citation>
    <scope>NUCLEOTIDE SEQUENCE</scope>
    <source>
        <strain evidence="11">CCMP2712</strain>
    </source>
</reference>
<dbReference type="Proteomes" id="UP000011087">
    <property type="component" value="Unassembled WGS sequence"/>
</dbReference>
<dbReference type="GO" id="GO:0000398">
    <property type="term" value="P:mRNA splicing, via spliceosome"/>
    <property type="evidence" value="ECO:0007669"/>
    <property type="project" value="InterPro"/>
</dbReference>
<dbReference type="HOGENOM" id="CLU_061027_2_0_1"/>
<evidence type="ECO:0000313" key="9">
    <source>
        <dbReference type="EMBL" id="EKX33752.1"/>
    </source>
</evidence>
<dbReference type="GO" id="GO:0005681">
    <property type="term" value="C:spliceosomal complex"/>
    <property type="evidence" value="ECO:0007669"/>
    <property type="project" value="UniProtKB-KW"/>
</dbReference>
<evidence type="ECO:0000256" key="4">
    <source>
        <dbReference type="ARBA" id="ARBA00022737"/>
    </source>
</evidence>
<keyword evidence="2" id="KW-0433">Leucine-rich repeat</keyword>
<dbReference type="eggNOG" id="KOG1644">
    <property type="taxonomic scope" value="Eukaryota"/>
</dbReference>
<evidence type="ECO:0000256" key="3">
    <source>
        <dbReference type="ARBA" id="ARBA00022728"/>
    </source>
</evidence>